<dbReference type="CDD" id="cd06261">
    <property type="entry name" value="TM_PBP2"/>
    <property type="match status" value="1"/>
</dbReference>
<proteinExistence type="inferred from homology"/>
<dbReference type="GO" id="GO:0043190">
    <property type="term" value="C:ATP-binding cassette (ABC) transporter complex"/>
    <property type="evidence" value="ECO:0007669"/>
    <property type="project" value="TreeGrafter"/>
</dbReference>
<dbReference type="EMBL" id="CP047593">
    <property type="protein sequence ID" value="QHI68678.1"/>
    <property type="molecule type" value="Genomic_DNA"/>
</dbReference>
<dbReference type="Proteomes" id="UP000464954">
    <property type="component" value="Chromosome"/>
</dbReference>
<feature type="transmembrane region" description="Helical" evidence="7">
    <location>
        <begin position="247"/>
        <end position="264"/>
    </location>
</feature>
<dbReference type="AlphaFoldDB" id="A0A6P1M9C0"/>
<keyword evidence="3" id="KW-1003">Cell membrane</keyword>
<dbReference type="GO" id="GO:0015226">
    <property type="term" value="F:carnitine transmembrane transporter activity"/>
    <property type="evidence" value="ECO:0007669"/>
    <property type="project" value="TreeGrafter"/>
</dbReference>
<keyword evidence="6 7" id="KW-0472">Membrane</keyword>
<evidence type="ECO:0000256" key="1">
    <source>
        <dbReference type="ARBA" id="ARBA00004651"/>
    </source>
</evidence>
<gene>
    <name evidence="9" type="ORF">GT409_04185</name>
</gene>
<dbReference type="InterPro" id="IPR035906">
    <property type="entry name" value="MetI-like_sf"/>
</dbReference>
<sequence>MTIPKIPVGEMFESLINWFTDNLEMVFDSIGNTVTAILAGLKFLLLLPHPLLMIVLLTALAWWTAKRGVAIFTVLGMLLIYNMGYWTATMETLSLVLASVLIALFIGVPLGIWSAKSDVVERIVRPVLDFMQTLPAFVYLIPAVLFFKLGEVPGVIATLIFSLPPAVRLTSLGIRQVPSEIHEAAISFGSNPRQLLFKAELPVALPTIMAGVNQTIMLALSMVVISGMIGAGGLGNEVLKGITQLKIDIGFEAGISIVILAIFLDRVTQSLTHSDQ</sequence>
<feature type="transmembrane region" description="Helical" evidence="7">
    <location>
        <begin position="216"/>
        <end position="235"/>
    </location>
</feature>
<dbReference type="PROSITE" id="PS50928">
    <property type="entry name" value="ABC_TM1"/>
    <property type="match status" value="1"/>
</dbReference>
<feature type="domain" description="ABC transmembrane type-1" evidence="8">
    <location>
        <begin position="89"/>
        <end position="268"/>
    </location>
</feature>
<dbReference type="InterPro" id="IPR000515">
    <property type="entry name" value="MetI-like"/>
</dbReference>
<keyword evidence="5 7" id="KW-1133">Transmembrane helix</keyword>
<evidence type="ECO:0000256" key="3">
    <source>
        <dbReference type="ARBA" id="ARBA00022475"/>
    </source>
</evidence>
<evidence type="ECO:0000313" key="9">
    <source>
        <dbReference type="EMBL" id="QHI68678.1"/>
    </source>
</evidence>
<keyword evidence="4 7" id="KW-0812">Transmembrane</keyword>
<organism evidence="9 10">
    <name type="scientific">Tichowtungia aerotolerans</name>
    <dbReference type="NCBI Taxonomy" id="2697043"/>
    <lineage>
        <taxon>Bacteria</taxon>
        <taxon>Pseudomonadati</taxon>
        <taxon>Kiritimatiellota</taxon>
        <taxon>Tichowtungiia</taxon>
        <taxon>Tichowtungiales</taxon>
        <taxon>Tichowtungiaceae</taxon>
        <taxon>Tichowtungia</taxon>
    </lineage>
</organism>
<evidence type="ECO:0000256" key="5">
    <source>
        <dbReference type="ARBA" id="ARBA00022989"/>
    </source>
</evidence>
<name>A0A6P1M9C0_9BACT</name>
<dbReference type="PANTHER" id="PTHR47737:SF1">
    <property type="entry name" value="GLYCINE BETAINE_PROLINE BETAINE TRANSPORT SYSTEM PERMEASE PROTEIN PROW"/>
    <property type="match status" value="1"/>
</dbReference>
<dbReference type="KEGG" id="taer:GT409_04185"/>
<dbReference type="PANTHER" id="PTHR47737">
    <property type="entry name" value="GLYCINE BETAINE/PROLINE BETAINE TRANSPORT SYSTEM PERMEASE PROTEIN PROW"/>
    <property type="match status" value="1"/>
</dbReference>
<dbReference type="Pfam" id="PF00528">
    <property type="entry name" value="BPD_transp_1"/>
    <property type="match status" value="1"/>
</dbReference>
<evidence type="ECO:0000256" key="4">
    <source>
        <dbReference type="ARBA" id="ARBA00022692"/>
    </source>
</evidence>
<evidence type="ECO:0000256" key="7">
    <source>
        <dbReference type="RuleBase" id="RU363032"/>
    </source>
</evidence>
<protein>
    <submittedName>
        <fullName evidence="9">ABC transporter permease subunit</fullName>
    </submittedName>
</protein>
<dbReference type="GO" id="GO:0005275">
    <property type="term" value="F:amine transmembrane transporter activity"/>
    <property type="evidence" value="ECO:0007669"/>
    <property type="project" value="TreeGrafter"/>
</dbReference>
<feature type="transmembrane region" description="Helical" evidence="7">
    <location>
        <begin position="136"/>
        <end position="161"/>
    </location>
</feature>
<evidence type="ECO:0000313" key="10">
    <source>
        <dbReference type="Proteomes" id="UP000464954"/>
    </source>
</evidence>
<reference evidence="9 10" key="1">
    <citation type="submission" date="2020-01" db="EMBL/GenBank/DDBJ databases">
        <title>Ponticoccus aerotolerans gen. nov., sp. nov., an anaerobic bacterium and proposal of Ponticoccusceae fam. nov., Ponticoccusles ord. nov. and Ponticoccuse classis nov. in the phylum Kiritimatiellaeota.</title>
        <authorList>
            <person name="Zhou L.Y."/>
            <person name="Du Z.J."/>
        </authorList>
    </citation>
    <scope>NUCLEOTIDE SEQUENCE [LARGE SCALE GENOMIC DNA]</scope>
    <source>
        <strain evidence="9 10">S-5007</strain>
    </source>
</reference>
<accession>A0A6P1M9C0</accession>
<dbReference type="GO" id="GO:0015871">
    <property type="term" value="P:choline transport"/>
    <property type="evidence" value="ECO:0007669"/>
    <property type="project" value="TreeGrafter"/>
</dbReference>
<evidence type="ECO:0000256" key="6">
    <source>
        <dbReference type="ARBA" id="ARBA00023136"/>
    </source>
</evidence>
<dbReference type="FunFam" id="1.10.3720.10:FF:000001">
    <property type="entry name" value="Glycine betaine ABC transporter, permease"/>
    <property type="match status" value="1"/>
</dbReference>
<evidence type="ECO:0000259" key="8">
    <source>
        <dbReference type="PROSITE" id="PS50928"/>
    </source>
</evidence>
<dbReference type="GO" id="GO:0031460">
    <property type="term" value="P:glycine betaine transport"/>
    <property type="evidence" value="ECO:0007669"/>
    <property type="project" value="TreeGrafter"/>
</dbReference>
<dbReference type="SUPFAM" id="SSF161098">
    <property type="entry name" value="MetI-like"/>
    <property type="match status" value="1"/>
</dbReference>
<comment type="subcellular location">
    <subcellularLocation>
        <location evidence="1 7">Cell membrane</location>
        <topology evidence="1 7">Multi-pass membrane protein</topology>
    </subcellularLocation>
</comment>
<feature type="transmembrane region" description="Helical" evidence="7">
    <location>
        <begin position="69"/>
        <end position="88"/>
    </location>
</feature>
<evidence type="ECO:0000256" key="2">
    <source>
        <dbReference type="ARBA" id="ARBA00022448"/>
    </source>
</evidence>
<feature type="transmembrane region" description="Helical" evidence="7">
    <location>
        <begin position="43"/>
        <end position="62"/>
    </location>
</feature>
<feature type="transmembrane region" description="Helical" evidence="7">
    <location>
        <begin position="94"/>
        <end position="115"/>
    </location>
</feature>
<comment type="similarity">
    <text evidence="7">Belongs to the binding-protein-dependent transport system permease family.</text>
</comment>
<dbReference type="RefSeq" id="WP_160627234.1">
    <property type="nucleotide sequence ID" value="NZ_CP047593.1"/>
</dbReference>
<dbReference type="Gene3D" id="1.10.3720.10">
    <property type="entry name" value="MetI-like"/>
    <property type="match status" value="1"/>
</dbReference>
<keyword evidence="2 7" id="KW-0813">Transport</keyword>
<keyword evidence="10" id="KW-1185">Reference proteome</keyword>